<dbReference type="Gene3D" id="1.10.510.10">
    <property type="entry name" value="Transferase(Phosphotransferase) domain 1"/>
    <property type="match status" value="1"/>
</dbReference>
<dbReference type="PROSITE" id="PS00108">
    <property type="entry name" value="PROTEIN_KINASE_ST"/>
    <property type="match status" value="1"/>
</dbReference>
<keyword evidence="15" id="KW-1185">Reference proteome</keyword>
<dbReference type="GO" id="GO:0005524">
    <property type="term" value="F:ATP binding"/>
    <property type="evidence" value="ECO:0007669"/>
    <property type="project" value="UniProtKB-KW"/>
</dbReference>
<dbReference type="InterPro" id="IPR001245">
    <property type="entry name" value="Ser-Thr/Tyr_kinase_cat_dom"/>
</dbReference>
<evidence type="ECO:0000256" key="12">
    <source>
        <dbReference type="SAM" id="MobiDB-lite"/>
    </source>
</evidence>
<keyword evidence="7" id="KW-0547">Nucleotide-binding</keyword>
<proteinExistence type="inferred from homology"/>
<evidence type="ECO:0000256" key="7">
    <source>
        <dbReference type="ARBA" id="ARBA00022741"/>
    </source>
</evidence>
<dbReference type="InterPro" id="IPR008271">
    <property type="entry name" value="Ser/Thr_kinase_AS"/>
</dbReference>
<dbReference type="PROSITE" id="PS50011">
    <property type="entry name" value="PROTEIN_KINASE_DOM"/>
    <property type="match status" value="1"/>
</dbReference>
<evidence type="ECO:0000256" key="4">
    <source>
        <dbReference type="ARBA" id="ARBA00022475"/>
    </source>
</evidence>
<dbReference type="InterPro" id="IPR050823">
    <property type="entry name" value="Plant_Ser_Thr_Prot_Kinase"/>
</dbReference>
<dbReference type="InterPro" id="IPR011009">
    <property type="entry name" value="Kinase-like_dom_sf"/>
</dbReference>
<evidence type="ECO:0000256" key="10">
    <source>
        <dbReference type="ARBA" id="ARBA00023136"/>
    </source>
</evidence>
<dbReference type="Gene3D" id="3.30.200.20">
    <property type="entry name" value="Phosphorylase Kinase, domain 1"/>
    <property type="match status" value="1"/>
</dbReference>
<dbReference type="FunFam" id="3.30.200.20:FF:000228">
    <property type="entry name" value="Serine/threonine-protein kinase BIK1"/>
    <property type="match status" value="1"/>
</dbReference>
<dbReference type="EC" id="2.7.11.1" evidence="3"/>
<dbReference type="SUPFAM" id="SSF56112">
    <property type="entry name" value="Protein kinase-like (PK-like)"/>
    <property type="match status" value="1"/>
</dbReference>
<keyword evidence="10" id="KW-0472">Membrane</keyword>
<feature type="compositionally biased region" description="Basic and acidic residues" evidence="12">
    <location>
        <begin position="382"/>
        <end position="392"/>
    </location>
</feature>
<evidence type="ECO:0000313" key="14">
    <source>
        <dbReference type="EMBL" id="KAL3632069.1"/>
    </source>
</evidence>
<sequence>MGFLKNPTWRSFLPSCFKPEIPISDSKSQISKQSSTSRISLYDISDPGSSLCASDLSNSKFASNLHIFTFAVLKVITNDFPSSNLLGEGGFGPVYKGFIDDKFRPGLEAQPVAVKLLDLDGDQGPREWLTEVVILGQLRHPHLVKLIGYCCEDEHRVLVYEYMSRGNLENQLFRRYASALPWLTRMKIAVGSAKGLAFLHGEDKPVIYRDFKTSNILLDSDYNAKLSDFGLAKDGPEGDDTHVSTRVMGTHGYAAPEYIMTGHLTTMSDVYSFGVVLLELLTGRRATDKARPPREQHLVEWAKPYLKDHHKLDRLMDPTLEGQYSTVGAKKVAMLAHQCLSHNPKHRPTMKHVLKILEPVLDYTDIPSGPFVYVAPVEGKIDTKSSGCKENEDNLNGNGKGNEDKQVKKKKGYRHKHPISSRAVYSDTELYKNIRSEMKSSSRNSGN</sequence>
<dbReference type="FunFam" id="1.10.510.10:FF:000032">
    <property type="entry name" value="Serine/threonine-protein kinase PBS1"/>
    <property type="match status" value="1"/>
</dbReference>
<reference evidence="15" key="1">
    <citation type="journal article" date="2024" name="IScience">
        <title>Strigolactones Initiate the Formation of Haustorium-like Structures in Castilleja.</title>
        <authorList>
            <person name="Buerger M."/>
            <person name="Peterson D."/>
            <person name="Chory J."/>
        </authorList>
    </citation>
    <scope>NUCLEOTIDE SEQUENCE [LARGE SCALE GENOMIC DNA]</scope>
</reference>
<evidence type="ECO:0000256" key="2">
    <source>
        <dbReference type="ARBA" id="ARBA00008684"/>
    </source>
</evidence>
<comment type="subcellular location">
    <subcellularLocation>
        <location evidence="1">Cell membrane</location>
    </subcellularLocation>
</comment>
<evidence type="ECO:0000256" key="8">
    <source>
        <dbReference type="ARBA" id="ARBA00022777"/>
    </source>
</evidence>
<accession>A0ABD3CR93</accession>
<evidence type="ECO:0000259" key="13">
    <source>
        <dbReference type="PROSITE" id="PS50011"/>
    </source>
</evidence>
<dbReference type="GO" id="GO:0005886">
    <property type="term" value="C:plasma membrane"/>
    <property type="evidence" value="ECO:0007669"/>
    <property type="project" value="UniProtKB-SubCell"/>
</dbReference>
<dbReference type="CDD" id="cd14066">
    <property type="entry name" value="STKc_IRAK"/>
    <property type="match status" value="1"/>
</dbReference>
<dbReference type="InterPro" id="IPR000719">
    <property type="entry name" value="Prot_kinase_dom"/>
</dbReference>
<evidence type="ECO:0000256" key="3">
    <source>
        <dbReference type="ARBA" id="ARBA00012513"/>
    </source>
</evidence>
<dbReference type="GO" id="GO:0004674">
    <property type="term" value="F:protein serine/threonine kinase activity"/>
    <property type="evidence" value="ECO:0007669"/>
    <property type="project" value="UniProtKB-KW"/>
</dbReference>
<feature type="domain" description="Protein kinase" evidence="13">
    <location>
        <begin position="80"/>
        <end position="361"/>
    </location>
</feature>
<dbReference type="Pfam" id="PF07714">
    <property type="entry name" value="PK_Tyr_Ser-Thr"/>
    <property type="match status" value="1"/>
</dbReference>
<gene>
    <name evidence="14" type="ORF">CASFOL_025053</name>
</gene>
<dbReference type="PANTHER" id="PTHR45621">
    <property type="entry name" value="OS01G0588500 PROTEIN-RELATED"/>
    <property type="match status" value="1"/>
</dbReference>
<keyword evidence="6" id="KW-0808">Transferase</keyword>
<evidence type="ECO:0000256" key="9">
    <source>
        <dbReference type="ARBA" id="ARBA00022840"/>
    </source>
</evidence>
<comment type="function">
    <text evidence="11">May be involved in plant defense signaling.</text>
</comment>
<keyword evidence="8" id="KW-0418">Kinase</keyword>
<dbReference type="Proteomes" id="UP001632038">
    <property type="component" value="Unassembled WGS sequence"/>
</dbReference>
<organism evidence="14 15">
    <name type="scientific">Castilleja foliolosa</name>
    <dbReference type="NCBI Taxonomy" id="1961234"/>
    <lineage>
        <taxon>Eukaryota</taxon>
        <taxon>Viridiplantae</taxon>
        <taxon>Streptophyta</taxon>
        <taxon>Embryophyta</taxon>
        <taxon>Tracheophyta</taxon>
        <taxon>Spermatophyta</taxon>
        <taxon>Magnoliopsida</taxon>
        <taxon>eudicotyledons</taxon>
        <taxon>Gunneridae</taxon>
        <taxon>Pentapetalae</taxon>
        <taxon>asterids</taxon>
        <taxon>lamiids</taxon>
        <taxon>Lamiales</taxon>
        <taxon>Orobanchaceae</taxon>
        <taxon>Pedicularideae</taxon>
        <taxon>Castillejinae</taxon>
        <taxon>Castilleja</taxon>
    </lineage>
</organism>
<comment type="caution">
    <text evidence="14">The sequence shown here is derived from an EMBL/GenBank/DDBJ whole genome shotgun (WGS) entry which is preliminary data.</text>
</comment>
<dbReference type="EMBL" id="JAVIJP010000032">
    <property type="protein sequence ID" value="KAL3632069.1"/>
    <property type="molecule type" value="Genomic_DNA"/>
</dbReference>
<dbReference type="AlphaFoldDB" id="A0ABD3CR93"/>
<feature type="compositionally biased region" description="Basic residues" evidence="12">
    <location>
        <begin position="407"/>
        <end position="419"/>
    </location>
</feature>
<name>A0ABD3CR93_9LAMI</name>
<feature type="region of interest" description="Disordered" evidence="12">
    <location>
        <begin position="382"/>
        <end position="424"/>
    </location>
</feature>
<keyword evidence="5" id="KW-0723">Serine/threonine-protein kinase</keyword>
<evidence type="ECO:0000256" key="6">
    <source>
        <dbReference type="ARBA" id="ARBA00022679"/>
    </source>
</evidence>
<protein>
    <recommendedName>
        <fullName evidence="3">non-specific serine/threonine protein kinase</fullName>
        <ecNumber evidence="3">2.7.11.1</ecNumber>
    </recommendedName>
</protein>
<evidence type="ECO:0000256" key="5">
    <source>
        <dbReference type="ARBA" id="ARBA00022527"/>
    </source>
</evidence>
<evidence type="ECO:0000256" key="1">
    <source>
        <dbReference type="ARBA" id="ARBA00004236"/>
    </source>
</evidence>
<comment type="similarity">
    <text evidence="2">Belongs to the protein kinase superfamily. Ser/Thr protein kinase family.</text>
</comment>
<evidence type="ECO:0000256" key="11">
    <source>
        <dbReference type="ARBA" id="ARBA00054261"/>
    </source>
</evidence>
<keyword evidence="9" id="KW-0067">ATP-binding</keyword>
<evidence type="ECO:0000313" key="15">
    <source>
        <dbReference type="Proteomes" id="UP001632038"/>
    </source>
</evidence>
<keyword evidence="4" id="KW-1003">Cell membrane</keyword>